<dbReference type="EMBL" id="JAWJBA010000410">
    <property type="protein sequence ID" value="MDV2687181.1"/>
    <property type="molecule type" value="Genomic_DNA"/>
</dbReference>
<keyword evidence="1" id="KW-1133">Transmembrane helix</keyword>
<proteinExistence type="predicted"/>
<keyword evidence="1" id="KW-0812">Transmembrane</keyword>
<gene>
    <name evidence="2" type="ORF">RYX56_22815</name>
</gene>
<reference evidence="2 3" key="1">
    <citation type="submission" date="2023-10" db="EMBL/GenBank/DDBJ databases">
        <title>Screening of Alkalihalobacillus lindianensis BZ-TG-R113 and Its Alleviation of Salt Stress on Rapeseed Growth.</title>
        <authorList>
            <person name="Zhao B."/>
            <person name="Guo T."/>
        </authorList>
    </citation>
    <scope>NUCLEOTIDE SEQUENCE [LARGE SCALE GENOMIC DNA]</scope>
    <source>
        <strain evidence="2 3">BZ-TG-R113</strain>
    </source>
</reference>
<organism evidence="2 3">
    <name type="scientific">Alkalihalophilus lindianensis</name>
    <dbReference type="NCBI Taxonomy" id="1630542"/>
    <lineage>
        <taxon>Bacteria</taxon>
        <taxon>Bacillati</taxon>
        <taxon>Bacillota</taxon>
        <taxon>Bacilli</taxon>
        <taxon>Bacillales</taxon>
        <taxon>Bacillaceae</taxon>
        <taxon>Alkalihalophilus</taxon>
    </lineage>
</organism>
<protein>
    <recommendedName>
        <fullName evidence="4">AI-2E family transporter</fullName>
    </recommendedName>
</protein>
<keyword evidence="3" id="KW-1185">Reference proteome</keyword>
<evidence type="ECO:0000256" key="1">
    <source>
        <dbReference type="SAM" id="Phobius"/>
    </source>
</evidence>
<comment type="caution">
    <text evidence="2">The sequence shown here is derived from an EMBL/GenBank/DDBJ whole genome shotgun (WGS) entry which is preliminary data.</text>
</comment>
<feature type="transmembrane region" description="Helical" evidence="1">
    <location>
        <begin position="21"/>
        <end position="38"/>
    </location>
</feature>
<keyword evidence="1" id="KW-0472">Membrane</keyword>
<feature type="transmembrane region" description="Helical" evidence="1">
    <location>
        <begin position="44"/>
        <end position="62"/>
    </location>
</feature>
<feature type="non-terminal residue" evidence="2">
    <location>
        <position position="1"/>
    </location>
</feature>
<feature type="non-terminal residue" evidence="2">
    <location>
        <position position="89"/>
    </location>
</feature>
<name>A0ABU3XH31_9BACI</name>
<sequence length="89" mass="10019">MPDSLSDPVQPVVATRRAQTIQTVVWLSFLAFVTWAFVGLTKAFLLPVIWAVTLAVIFHPIYRRIRDRMEGKEGTAATLTTVLIFFVVL</sequence>
<dbReference type="Proteomes" id="UP001287282">
    <property type="component" value="Unassembled WGS sequence"/>
</dbReference>
<evidence type="ECO:0008006" key="4">
    <source>
        <dbReference type="Google" id="ProtNLM"/>
    </source>
</evidence>
<dbReference type="RefSeq" id="WP_317124183.1">
    <property type="nucleotide sequence ID" value="NZ_JAWJBA010000410.1"/>
</dbReference>
<accession>A0ABU3XH31</accession>
<evidence type="ECO:0000313" key="2">
    <source>
        <dbReference type="EMBL" id="MDV2687181.1"/>
    </source>
</evidence>
<evidence type="ECO:0000313" key="3">
    <source>
        <dbReference type="Proteomes" id="UP001287282"/>
    </source>
</evidence>